<dbReference type="GO" id="GO:0005634">
    <property type="term" value="C:nucleus"/>
    <property type="evidence" value="ECO:0007669"/>
    <property type="project" value="TreeGrafter"/>
</dbReference>
<dbReference type="InterPro" id="IPR022168">
    <property type="entry name" value="GARIL-like_Rab2B-bd"/>
</dbReference>
<keyword evidence="5" id="KW-1185">Reference proteome</keyword>
<evidence type="ECO:0000259" key="3">
    <source>
        <dbReference type="Pfam" id="PF12480"/>
    </source>
</evidence>
<protein>
    <recommendedName>
        <fullName evidence="3">Golgi associated RAB2 interactor protein-like Rab2B-binding domain-containing protein</fullName>
    </recommendedName>
</protein>
<dbReference type="Pfam" id="PF12480">
    <property type="entry name" value="GARIL_Rab2_bd"/>
    <property type="match status" value="1"/>
</dbReference>
<dbReference type="PANTHER" id="PTHR22574:SF14">
    <property type="entry name" value="INTEGRAL MEMBRANE PROTEIN"/>
    <property type="match status" value="1"/>
</dbReference>
<proteinExistence type="inferred from homology"/>
<feature type="compositionally biased region" description="Basic and acidic residues" evidence="2">
    <location>
        <begin position="303"/>
        <end position="315"/>
    </location>
</feature>
<dbReference type="AlphaFoldDB" id="A0A401SZN2"/>
<reference evidence="4 5" key="1">
    <citation type="journal article" date="2018" name="Nat. Ecol. Evol.">
        <title>Shark genomes provide insights into elasmobranch evolution and the origin of vertebrates.</title>
        <authorList>
            <person name="Hara Y"/>
            <person name="Yamaguchi K"/>
            <person name="Onimaru K"/>
            <person name="Kadota M"/>
            <person name="Koyanagi M"/>
            <person name="Keeley SD"/>
            <person name="Tatsumi K"/>
            <person name="Tanaka K"/>
            <person name="Motone F"/>
            <person name="Kageyama Y"/>
            <person name="Nozu R"/>
            <person name="Adachi N"/>
            <person name="Nishimura O"/>
            <person name="Nakagawa R"/>
            <person name="Tanegashima C"/>
            <person name="Kiyatake I"/>
            <person name="Matsumoto R"/>
            <person name="Murakumo K"/>
            <person name="Nishida K"/>
            <person name="Terakita A"/>
            <person name="Kuratani S"/>
            <person name="Sato K"/>
            <person name="Hyodo S Kuraku.S."/>
        </authorList>
    </citation>
    <scope>NUCLEOTIDE SEQUENCE [LARGE SCALE GENOMIC DNA]</scope>
</reference>
<dbReference type="OMA" id="ANGRAFY"/>
<dbReference type="Proteomes" id="UP000287033">
    <property type="component" value="Unassembled WGS sequence"/>
</dbReference>
<evidence type="ECO:0000256" key="2">
    <source>
        <dbReference type="SAM" id="MobiDB-lite"/>
    </source>
</evidence>
<feature type="domain" description="Golgi associated RAB2 interactor protein-like Rab2B-binding" evidence="3">
    <location>
        <begin position="113"/>
        <end position="173"/>
    </location>
</feature>
<evidence type="ECO:0000313" key="4">
    <source>
        <dbReference type="EMBL" id="GCC35840.1"/>
    </source>
</evidence>
<comment type="caution">
    <text evidence="4">The sequence shown here is derived from an EMBL/GenBank/DDBJ whole genome shotgun (WGS) entry which is preliminary data.</text>
</comment>
<evidence type="ECO:0000256" key="1">
    <source>
        <dbReference type="ARBA" id="ARBA00038379"/>
    </source>
</evidence>
<feature type="compositionally biased region" description="Basic and acidic residues" evidence="2">
    <location>
        <begin position="242"/>
        <end position="262"/>
    </location>
</feature>
<gene>
    <name evidence="4" type="ORF">chiPu_0014328</name>
</gene>
<dbReference type="EMBL" id="BEZZ01000749">
    <property type="protein sequence ID" value="GCC35840.1"/>
    <property type="molecule type" value="Genomic_DNA"/>
</dbReference>
<dbReference type="OrthoDB" id="9940031at2759"/>
<evidence type="ECO:0000313" key="5">
    <source>
        <dbReference type="Proteomes" id="UP000287033"/>
    </source>
</evidence>
<dbReference type="PANTHER" id="PTHR22574">
    <property type="match status" value="1"/>
</dbReference>
<accession>A0A401SZN2</accession>
<feature type="compositionally biased region" description="Basic residues" evidence="2">
    <location>
        <begin position="228"/>
        <end position="241"/>
    </location>
</feature>
<name>A0A401SZN2_CHIPU</name>
<sequence length="495" mass="57268">MVSPGLDAAPLCSPLSKQKVCSDAPTPGALQQHLFYGEYDPFKYAPIFESDFVQITKKGEVLNIHNQVTVVTVGVTSTSPNFSLPNVMLLARPINALKEMMCNCTVSDDRCPMELTRLFPLSFVNISIHDVYNRRLRLKLANGRAFYLQLYVHPECENEVFERWMKLVTLLHTNPEEVYGYEAVTPEIECILEQASLETSVTTLSDWQLEPPEMSPGMREYYEASRASSKKSKQSKKSKKSKQSDKSEKTDCSERTQSKREGSDDESLPDFDREQEPWPPVEPPKKEKKNRGKSIGFNFFNKGSKEKLMDKEHQSQKAKAAPPPSPTVQDQEKESKAMLEKEGKGDRNKTKSKQKDKSKGKEDKGDKEKKKQKTKEDKEKQKADRQQEKERQQREKEEKKQKQKESMKQKGKDDKRGQEKDKRQREKEERQQKKETKQREKEEKKQRELADKKGKDDKRGKEKEKRQRGNEDKKQKDKKKQGKPSASKSKEKVDG</sequence>
<organism evidence="4 5">
    <name type="scientific">Chiloscyllium punctatum</name>
    <name type="common">Brownbanded bambooshark</name>
    <name type="synonym">Hemiscyllium punctatum</name>
    <dbReference type="NCBI Taxonomy" id="137246"/>
    <lineage>
        <taxon>Eukaryota</taxon>
        <taxon>Metazoa</taxon>
        <taxon>Chordata</taxon>
        <taxon>Craniata</taxon>
        <taxon>Vertebrata</taxon>
        <taxon>Chondrichthyes</taxon>
        <taxon>Elasmobranchii</taxon>
        <taxon>Galeomorphii</taxon>
        <taxon>Galeoidea</taxon>
        <taxon>Orectolobiformes</taxon>
        <taxon>Hemiscylliidae</taxon>
        <taxon>Chiloscyllium</taxon>
    </lineage>
</organism>
<feature type="region of interest" description="Disordered" evidence="2">
    <location>
        <begin position="221"/>
        <end position="495"/>
    </location>
</feature>
<feature type="compositionally biased region" description="Basic and acidic residues" evidence="2">
    <location>
        <begin position="330"/>
        <end position="475"/>
    </location>
</feature>
<comment type="similarity">
    <text evidence="1">Belongs to the GARIN family.</text>
</comment>